<organism evidence="1 2">
    <name type="scientific">Parazoarcus communis</name>
    <dbReference type="NCBI Taxonomy" id="41977"/>
    <lineage>
        <taxon>Bacteria</taxon>
        <taxon>Pseudomonadati</taxon>
        <taxon>Pseudomonadota</taxon>
        <taxon>Betaproteobacteria</taxon>
        <taxon>Rhodocyclales</taxon>
        <taxon>Zoogloeaceae</taxon>
        <taxon>Parazoarcus</taxon>
    </lineage>
</organism>
<name>A0A2U8GKM7_9RHOO</name>
<dbReference type="InterPro" id="IPR049204">
    <property type="entry name" value="DUF6858"/>
</dbReference>
<dbReference type="RefSeq" id="WP_108947820.1">
    <property type="nucleotide sequence ID" value="NZ_CP022187.1"/>
</dbReference>
<evidence type="ECO:0000313" key="2">
    <source>
        <dbReference type="Proteomes" id="UP000244930"/>
    </source>
</evidence>
<proteinExistence type="predicted"/>
<reference evidence="1 2" key="1">
    <citation type="submission" date="2017-06" db="EMBL/GenBank/DDBJ databases">
        <title>Azoarcus.</title>
        <authorList>
            <person name="Woo J.-H."/>
            <person name="Kim H.-S."/>
        </authorList>
    </citation>
    <scope>NUCLEOTIDE SEQUENCE [LARGE SCALE GENOMIC DNA]</scope>
    <source>
        <strain evidence="1 2">TSPY31</strain>
    </source>
</reference>
<dbReference type="KEGG" id="acom:CEW83_01790"/>
<accession>A0A2U8GKM7</accession>
<dbReference type="Proteomes" id="UP000244930">
    <property type="component" value="Chromosome"/>
</dbReference>
<keyword evidence="2" id="KW-1185">Reference proteome</keyword>
<dbReference type="AlphaFoldDB" id="A0A2U8GKM7"/>
<evidence type="ECO:0008006" key="3">
    <source>
        <dbReference type="Google" id="ProtNLM"/>
    </source>
</evidence>
<evidence type="ECO:0000313" key="1">
    <source>
        <dbReference type="EMBL" id="AWI74112.1"/>
    </source>
</evidence>
<dbReference type="Pfam" id="PF21651">
    <property type="entry name" value="DUF6858"/>
    <property type="match status" value="1"/>
</dbReference>
<dbReference type="EMBL" id="CP022187">
    <property type="protein sequence ID" value="AWI74112.1"/>
    <property type="molecule type" value="Genomic_DNA"/>
</dbReference>
<sequence>MKNTLLADKYPIHVLELEKAETPRAHLDELLRALKAKAEADPGVAMIAIFDHFAHTTVQGGEIRSDILAAKNLIFCFGPRLPDPAMMAVRPRSIGIAELPDRFVISFLEAPMPEANRKMTEWVLGLRGAA</sequence>
<gene>
    <name evidence="1" type="ORF">CEW83_01790</name>
</gene>
<protein>
    <recommendedName>
        <fullName evidence="3">DUF302 domain-containing protein</fullName>
    </recommendedName>
</protein>